<dbReference type="OrthoDB" id="3162439at2759"/>
<name>A0A316V3F1_9BASI</name>
<dbReference type="EMBL" id="KZ819607">
    <property type="protein sequence ID" value="PWN31518.1"/>
    <property type="molecule type" value="Genomic_DNA"/>
</dbReference>
<reference evidence="3 4" key="1">
    <citation type="journal article" date="2018" name="Mol. Biol. Evol.">
        <title>Broad Genomic Sampling Reveals a Smut Pathogenic Ancestry of the Fungal Clade Ustilaginomycotina.</title>
        <authorList>
            <person name="Kijpornyongpan T."/>
            <person name="Mondo S.J."/>
            <person name="Barry K."/>
            <person name="Sandor L."/>
            <person name="Lee J."/>
            <person name="Lipzen A."/>
            <person name="Pangilinan J."/>
            <person name="LaButti K."/>
            <person name="Hainaut M."/>
            <person name="Henrissat B."/>
            <person name="Grigoriev I.V."/>
            <person name="Spatafora J.W."/>
            <person name="Aime M.C."/>
        </authorList>
    </citation>
    <scope>NUCLEOTIDE SEQUENCE [LARGE SCALE GENOMIC DNA]</scope>
    <source>
        <strain evidence="3 4">MCA 3882</strain>
    </source>
</reference>
<dbReference type="SUPFAM" id="SSF53474">
    <property type="entry name" value="alpha/beta-Hydrolases"/>
    <property type="match status" value="1"/>
</dbReference>
<dbReference type="InterPro" id="IPR029058">
    <property type="entry name" value="AB_hydrolase_fold"/>
</dbReference>
<dbReference type="RefSeq" id="XP_025351820.1">
    <property type="nucleotide sequence ID" value="XM_025496802.1"/>
</dbReference>
<organism evidence="3 4">
    <name type="scientific">Meira miltonrushii</name>
    <dbReference type="NCBI Taxonomy" id="1280837"/>
    <lineage>
        <taxon>Eukaryota</taxon>
        <taxon>Fungi</taxon>
        <taxon>Dikarya</taxon>
        <taxon>Basidiomycota</taxon>
        <taxon>Ustilaginomycotina</taxon>
        <taxon>Exobasidiomycetes</taxon>
        <taxon>Exobasidiales</taxon>
        <taxon>Brachybasidiaceae</taxon>
        <taxon>Meira</taxon>
    </lineage>
</organism>
<sequence>MSTTPQVCFPPILAALQDNTTQAHRARNVIVCLDGSGDQFDNDNSNVVKFFAALKKDCPTQLTYYQTGVGTYYGSCKGSIKKGFSAGWDIAVGASLDVHVRGAYSFLMQNYREGDKICLIGFSRGAYTARALAGMLHKVGLLPAHNQAQIAFAYRWYEDDSEYGWKMSADFKRTFSIDADIHFLGCWDTVTSVGVIPKTLPFAKTNRSVRYFRHALALDERRAKFKPNRWTQRDELRRTEEEEGGHQDEPEHVLDADSSTFERALNAHHKRASLLDIDRKEFGDYGQPTDVLEVWFLGGHADCGGGAVANDTRHMVSRIPLRWMLRQTFECNTGILFHTDVLAEHGLDVETLWPKYVSRKAPSCGPPPSALDEYASGTLPSLVKRLSTVSTWRETGVLPEMHEDYFDSLAEISDQLVKAKKWWILELWPVGYYIKTELGEWKKKIGPNLGRYRTIRTETINLHWTVVQRQESKNYKIKCLTDDYCNWNIIY</sequence>
<feature type="domain" description="T6SS Phospholipase effector Tle1-like catalytic" evidence="2">
    <location>
        <begin position="27"/>
        <end position="327"/>
    </location>
</feature>
<dbReference type="STRING" id="1280837.A0A316V3F1"/>
<dbReference type="Pfam" id="PF09994">
    <property type="entry name" value="T6SS_Tle1-like_cat"/>
    <property type="match status" value="1"/>
</dbReference>
<evidence type="ECO:0000313" key="4">
    <source>
        <dbReference type="Proteomes" id="UP000245771"/>
    </source>
</evidence>
<evidence type="ECO:0000259" key="2">
    <source>
        <dbReference type="Pfam" id="PF09994"/>
    </source>
</evidence>
<dbReference type="GeneID" id="37018583"/>
<evidence type="ECO:0000313" key="3">
    <source>
        <dbReference type="EMBL" id="PWN31518.1"/>
    </source>
</evidence>
<accession>A0A316V3F1</accession>
<protein>
    <recommendedName>
        <fullName evidence="2">T6SS Phospholipase effector Tle1-like catalytic domain-containing protein</fullName>
    </recommendedName>
</protein>
<keyword evidence="4" id="KW-1185">Reference proteome</keyword>
<dbReference type="PANTHER" id="PTHR33840">
    <property type="match status" value="1"/>
</dbReference>
<evidence type="ECO:0000256" key="1">
    <source>
        <dbReference type="SAM" id="MobiDB-lite"/>
    </source>
</evidence>
<proteinExistence type="predicted"/>
<dbReference type="AlphaFoldDB" id="A0A316V3F1"/>
<gene>
    <name evidence="3" type="ORF">FA14DRAFT_127492</name>
</gene>
<dbReference type="InterPro" id="IPR018712">
    <property type="entry name" value="Tle1-like_cat"/>
</dbReference>
<dbReference type="InParanoid" id="A0A316V3F1"/>
<dbReference type="Proteomes" id="UP000245771">
    <property type="component" value="Unassembled WGS sequence"/>
</dbReference>
<dbReference type="PANTHER" id="PTHR33840:SF2">
    <property type="entry name" value="TLE1 PHOSPHOLIPASE DOMAIN-CONTAINING PROTEIN"/>
    <property type="match status" value="1"/>
</dbReference>
<feature type="region of interest" description="Disordered" evidence="1">
    <location>
        <begin position="233"/>
        <end position="252"/>
    </location>
</feature>